<dbReference type="InterPro" id="IPR036576">
    <property type="entry name" value="WRKY_dom_sf"/>
</dbReference>
<feature type="compositionally biased region" description="Pro residues" evidence="6">
    <location>
        <begin position="8"/>
        <end position="24"/>
    </location>
</feature>
<name>A0A6P5NL74_ARADU</name>
<dbReference type="SUPFAM" id="SSF118290">
    <property type="entry name" value="WRKY DNA-binding domain"/>
    <property type="match status" value="1"/>
</dbReference>
<dbReference type="InterPro" id="IPR003657">
    <property type="entry name" value="WRKY_dom"/>
</dbReference>
<dbReference type="PANTHER" id="PTHR31221">
    <property type="entry name" value="WRKY TRANSCRIPTION FACTOR PROTEIN 1-RELATED"/>
    <property type="match status" value="1"/>
</dbReference>
<dbReference type="RefSeq" id="XP_020997429.1">
    <property type="nucleotide sequence ID" value="XM_021141770.2"/>
</dbReference>
<evidence type="ECO:0000256" key="6">
    <source>
        <dbReference type="SAM" id="MobiDB-lite"/>
    </source>
</evidence>
<dbReference type="AlphaFoldDB" id="A0A6P5NL74"/>
<evidence type="ECO:0000256" key="3">
    <source>
        <dbReference type="ARBA" id="ARBA00023125"/>
    </source>
</evidence>
<reference evidence="9" key="2">
    <citation type="submission" date="2025-08" db="UniProtKB">
        <authorList>
            <consortium name="RefSeq"/>
        </authorList>
    </citation>
    <scope>IDENTIFICATION</scope>
    <source>
        <tissue evidence="9">Whole plant</tissue>
    </source>
</reference>
<keyword evidence="4" id="KW-0804">Transcription</keyword>
<evidence type="ECO:0000313" key="8">
    <source>
        <dbReference type="Proteomes" id="UP000515211"/>
    </source>
</evidence>
<sequence length="441" mass="48054">MEEKNTPPLLPPLPSPPQIFSPPSPPFSLSIPTTTINDLSFLNDDTFFEKPLIDLVKEGDFGPSLYEWLGIAHEDAPPVKRPVKHPLCSFPPAAIVLESSKTVEQSQNSSFSLIASNLDVAVGNNNNCNRVSGIKRPAKSVVGDGGNQSLRSDDEPGDEKINIITRLKLSPSTMTSIAATMKINRRSENNLPKLAFLTESESDNLEDGYRWRKYGRKTVRNSPYPRNYYRCTTIGCNVKKRVERWLDDPTHILTTYEGLHLHALPPIPPTPFKSFSLYKNCTTGPKPDGGSCSCRCKGAVTVAGAGADAGEQNRANNAITSVHLRTVSGGSGVNDGGSQRIVAGENEFNYNKHMQNVEKAITPILLQNFKLIAPQTFLNNATPMTVTNNGHYQSSLMSSVHHGNNHRQDCFGAGSSNGGAEDSFRKKSTGTGLLEDIVNFS</sequence>
<protein>
    <submittedName>
        <fullName evidence="9">Probable WRKY transcription factor 35</fullName>
    </submittedName>
</protein>
<feature type="domain" description="WRKY" evidence="7">
    <location>
        <begin position="200"/>
        <end position="265"/>
    </location>
</feature>
<dbReference type="Pfam" id="PF03106">
    <property type="entry name" value="WRKY"/>
    <property type="match status" value="1"/>
</dbReference>
<dbReference type="KEGG" id="adu:107483375"/>
<proteinExistence type="predicted"/>
<keyword evidence="8" id="KW-1185">Reference proteome</keyword>
<dbReference type="GO" id="GO:0005634">
    <property type="term" value="C:nucleus"/>
    <property type="evidence" value="ECO:0007669"/>
    <property type="project" value="UniProtKB-SubCell"/>
</dbReference>
<keyword evidence="5" id="KW-0539">Nucleus</keyword>
<feature type="region of interest" description="Disordered" evidence="6">
    <location>
        <begin position="1"/>
        <end position="24"/>
    </location>
</feature>
<keyword evidence="3" id="KW-0238">DNA-binding</keyword>
<evidence type="ECO:0000256" key="4">
    <source>
        <dbReference type="ARBA" id="ARBA00023163"/>
    </source>
</evidence>
<dbReference type="PANTHER" id="PTHR31221:SF350">
    <property type="entry name" value="WRKY TRANSCRIPTION FACTOR 48-RELATED"/>
    <property type="match status" value="1"/>
</dbReference>
<dbReference type="GO" id="GO:0003700">
    <property type="term" value="F:DNA-binding transcription factor activity"/>
    <property type="evidence" value="ECO:0007669"/>
    <property type="project" value="InterPro"/>
</dbReference>
<evidence type="ECO:0000256" key="5">
    <source>
        <dbReference type="ARBA" id="ARBA00023242"/>
    </source>
</evidence>
<organism evidence="8 9">
    <name type="scientific">Arachis duranensis</name>
    <name type="common">Wild peanut</name>
    <dbReference type="NCBI Taxonomy" id="130453"/>
    <lineage>
        <taxon>Eukaryota</taxon>
        <taxon>Viridiplantae</taxon>
        <taxon>Streptophyta</taxon>
        <taxon>Embryophyta</taxon>
        <taxon>Tracheophyta</taxon>
        <taxon>Spermatophyta</taxon>
        <taxon>Magnoliopsida</taxon>
        <taxon>eudicotyledons</taxon>
        <taxon>Gunneridae</taxon>
        <taxon>Pentapetalae</taxon>
        <taxon>rosids</taxon>
        <taxon>fabids</taxon>
        <taxon>Fabales</taxon>
        <taxon>Fabaceae</taxon>
        <taxon>Papilionoideae</taxon>
        <taxon>50 kb inversion clade</taxon>
        <taxon>dalbergioids sensu lato</taxon>
        <taxon>Dalbergieae</taxon>
        <taxon>Pterocarpus clade</taxon>
        <taxon>Arachis</taxon>
    </lineage>
</organism>
<accession>A0A6P5NL74</accession>
<reference evidence="8" key="1">
    <citation type="journal article" date="2016" name="Nat. Genet.">
        <title>The genome sequences of Arachis duranensis and Arachis ipaensis, the diploid ancestors of cultivated peanut.</title>
        <authorList>
            <person name="Bertioli D.J."/>
            <person name="Cannon S.B."/>
            <person name="Froenicke L."/>
            <person name="Huang G."/>
            <person name="Farmer A.D."/>
            <person name="Cannon E.K."/>
            <person name="Liu X."/>
            <person name="Gao D."/>
            <person name="Clevenger J."/>
            <person name="Dash S."/>
            <person name="Ren L."/>
            <person name="Moretzsohn M.C."/>
            <person name="Shirasawa K."/>
            <person name="Huang W."/>
            <person name="Vidigal B."/>
            <person name="Abernathy B."/>
            <person name="Chu Y."/>
            <person name="Niederhuth C.E."/>
            <person name="Umale P."/>
            <person name="Araujo A.C."/>
            <person name="Kozik A."/>
            <person name="Kim K.D."/>
            <person name="Burow M.D."/>
            <person name="Varshney R.K."/>
            <person name="Wang X."/>
            <person name="Zhang X."/>
            <person name="Barkley N."/>
            <person name="Guimaraes P.M."/>
            <person name="Isobe S."/>
            <person name="Guo B."/>
            <person name="Liao B."/>
            <person name="Stalker H.T."/>
            <person name="Schmitz R.J."/>
            <person name="Scheffler B.E."/>
            <person name="Leal-Bertioli S.C."/>
            <person name="Xun X."/>
            <person name="Jackson S.A."/>
            <person name="Michelmore R."/>
            <person name="Ozias-Akins P."/>
        </authorList>
    </citation>
    <scope>NUCLEOTIDE SEQUENCE [LARGE SCALE GENOMIC DNA]</scope>
    <source>
        <strain evidence="8">cv. V14167</strain>
    </source>
</reference>
<evidence type="ECO:0000256" key="2">
    <source>
        <dbReference type="ARBA" id="ARBA00023015"/>
    </source>
</evidence>
<comment type="subcellular location">
    <subcellularLocation>
        <location evidence="1">Nucleus</location>
    </subcellularLocation>
</comment>
<dbReference type="GO" id="GO:0043565">
    <property type="term" value="F:sequence-specific DNA binding"/>
    <property type="evidence" value="ECO:0007669"/>
    <property type="project" value="InterPro"/>
</dbReference>
<dbReference type="GeneID" id="107483375"/>
<dbReference type="PROSITE" id="PS50811">
    <property type="entry name" value="WRKY"/>
    <property type="match status" value="1"/>
</dbReference>
<gene>
    <name evidence="9" type="primary">LOC107483375</name>
</gene>
<dbReference type="Gene3D" id="2.20.25.80">
    <property type="entry name" value="WRKY domain"/>
    <property type="match status" value="1"/>
</dbReference>
<evidence type="ECO:0000259" key="7">
    <source>
        <dbReference type="PROSITE" id="PS50811"/>
    </source>
</evidence>
<dbReference type="FunFam" id="2.20.25.80:FF:000003">
    <property type="entry name" value="WRKY transcription factor 57"/>
    <property type="match status" value="1"/>
</dbReference>
<dbReference type="SMART" id="SM00774">
    <property type="entry name" value="WRKY"/>
    <property type="match status" value="1"/>
</dbReference>
<dbReference type="InterPro" id="IPR044810">
    <property type="entry name" value="WRKY_plant"/>
</dbReference>
<dbReference type="Proteomes" id="UP000515211">
    <property type="component" value="Chromosome 4"/>
</dbReference>
<evidence type="ECO:0000256" key="1">
    <source>
        <dbReference type="ARBA" id="ARBA00004123"/>
    </source>
</evidence>
<keyword evidence="2" id="KW-0805">Transcription regulation</keyword>
<evidence type="ECO:0000313" key="9">
    <source>
        <dbReference type="RefSeq" id="XP_020997429.1"/>
    </source>
</evidence>